<comment type="caution">
    <text evidence="5">The sequence shown here is derived from an EMBL/GenBank/DDBJ whole genome shotgun (WGS) entry which is preliminary data.</text>
</comment>
<evidence type="ECO:0000259" key="4">
    <source>
        <dbReference type="SMART" id="SM00892"/>
    </source>
</evidence>
<evidence type="ECO:0000259" key="3">
    <source>
        <dbReference type="SMART" id="SM00477"/>
    </source>
</evidence>
<dbReference type="Pfam" id="PF01223">
    <property type="entry name" value="Endonuclease_NS"/>
    <property type="match status" value="1"/>
</dbReference>
<sequence length="311" mass="36515">MPESTEEGFDMGFLGDGDKFKIETPIIQDNQYELIDYTHFSTFFNQDRRLALYCACNIPKHDQRIDIERPKKFRKDTNSLKKEEQVGDDFYKCKENDHPVINNKNLLDRGHVIRREYPQWGTKQRAEIASKETFFFTNIAPQHYLLNQGDWKKLEDYVIDKVQNKVSVLSGCIFQESDPVAVYTGHESKEVKNLHIPLKFWKVVYYVKNNQLHRIGFVLSQEMALKKLDFIYFPSDRVRSKAFVKDPFSDLDEDLIPYIVDVDAIEFAASLTFTPAIENINSGETRKSYFMNTENQSRYARFSLNLLENLL</sequence>
<feature type="active site" description="Proton acceptor" evidence="1">
    <location>
        <position position="111"/>
    </location>
</feature>
<organism evidence="5 6">
    <name type="scientific">Flagellimonas ochracea</name>
    <dbReference type="NCBI Taxonomy" id="2696472"/>
    <lineage>
        <taxon>Bacteria</taxon>
        <taxon>Pseudomonadati</taxon>
        <taxon>Bacteroidota</taxon>
        <taxon>Flavobacteriia</taxon>
        <taxon>Flavobacteriales</taxon>
        <taxon>Flavobacteriaceae</taxon>
        <taxon>Flagellimonas</taxon>
    </lineage>
</organism>
<keyword evidence="2" id="KW-0479">Metal-binding</keyword>
<dbReference type="Proteomes" id="UP000667650">
    <property type="component" value="Unassembled WGS sequence"/>
</dbReference>
<dbReference type="InterPro" id="IPR020821">
    <property type="entry name" value="ENPP1-3/EXOG-like_nuc-like"/>
</dbReference>
<dbReference type="InterPro" id="IPR001604">
    <property type="entry name" value="Endo_G_ENPP1-like_dom"/>
</dbReference>
<dbReference type="PANTHER" id="PTHR13966">
    <property type="entry name" value="ENDONUCLEASE RELATED"/>
    <property type="match status" value="1"/>
</dbReference>
<dbReference type="InterPro" id="IPR044929">
    <property type="entry name" value="DNA/RNA_non-sp_Endonuclease_sf"/>
</dbReference>
<evidence type="ECO:0000313" key="6">
    <source>
        <dbReference type="Proteomes" id="UP000667650"/>
    </source>
</evidence>
<reference evidence="5" key="1">
    <citation type="submission" date="2020-01" db="EMBL/GenBank/DDBJ databases">
        <title>Muricauda ochracea sp. nov., isolated from a tidal flat of Garorim bay in Korea.</title>
        <authorList>
            <person name="Kim D."/>
            <person name="Yoo Y."/>
            <person name="Kim J.-J."/>
        </authorList>
    </citation>
    <scope>NUCLEOTIDE SEQUENCE</scope>
    <source>
        <strain evidence="5">JGD-17</strain>
    </source>
</reference>
<dbReference type="PANTHER" id="PTHR13966:SF5">
    <property type="entry name" value="ENDONUCLEASE G, MITOCHONDRIAL"/>
    <property type="match status" value="1"/>
</dbReference>
<gene>
    <name evidence="5" type="ORF">GTQ34_13845</name>
</gene>
<dbReference type="Gene3D" id="3.40.570.10">
    <property type="entry name" value="Extracellular Endonuclease, subunit A"/>
    <property type="match status" value="1"/>
</dbReference>
<dbReference type="SMART" id="SM00892">
    <property type="entry name" value="Endonuclease_NS"/>
    <property type="match status" value="1"/>
</dbReference>
<dbReference type="EMBL" id="JAAABI010000005">
    <property type="protein sequence ID" value="NAY93002.1"/>
    <property type="molecule type" value="Genomic_DNA"/>
</dbReference>
<feature type="domain" description="DNA/RNA non-specific endonuclease/pyrophosphatase/phosphodiesterase" evidence="4">
    <location>
        <begin position="36"/>
        <end position="262"/>
    </location>
</feature>
<evidence type="ECO:0000256" key="1">
    <source>
        <dbReference type="PIRSR" id="PIRSR640255-1"/>
    </source>
</evidence>
<evidence type="ECO:0008006" key="7">
    <source>
        <dbReference type="Google" id="ProtNLM"/>
    </source>
</evidence>
<dbReference type="GO" id="GO:0003676">
    <property type="term" value="F:nucleic acid binding"/>
    <property type="evidence" value="ECO:0007669"/>
    <property type="project" value="InterPro"/>
</dbReference>
<dbReference type="SUPFAM" id="SSF54060">
    <property type="entry name" value="His-Me finger endonucleases"/>
    <property type="match status" value="1"/>
</dbReference>
<feature type="binding site" evidence="2">
    <location>
        <position position="147"/>
    </location>
    <ligand>
        <name>Mg(2+)</name>
        <dbReference type="ChEBI" id="CHEBI:18420"/>
        <note>catalytic</note>
    </ligand>
</feature>
<evidence type="ECO:0000313" key="5">
    <source>
        <dbReference type="EMBL" id="NAY93002.1"/>
    </source>
</evidence>
<name>A0A964TDU5_9FLAO</name>
<keyword evidence="6" id="KW-1185">Reference proteome</keyword>
<dbReference type="AlphaFoldDB" id="A0A964TDU5"/>
<feature type="domain" description="ENPP1-3/EXOG-like endonuclease/phosphodiesterase" evidence="3">
    <location>
        <begin position="37"/>
        <end position="280"/>
    </location>
</feature>
<evidence type="ECO:0000256" key="2">
    <source>
        <dbReference type="PIRSR" id="PIRSR640255-2"/>
    </source>
</evidence>
<accession>A0A964TDU5</accession>
<dbReference type="GO" id="GO:0046872">
    <property type="term" value="F:metal ion binding"/>
    <property type="evidence" value="ECO:0007669"/>
    <property type="project" value="UniProtKB-KW"/>
</dbReference>
<dbReference type="SMART" id="SM00477">
    <property type="entry name" value="NUC"/>
    <property type="match status" value="1"/>
</dbReference>
<dbReference type="InterPro" id="IPR040255">
    <property type="entry name" value="Non-specific_endonuclease"/>
</dbReference>
<dbReference type="GO" id="GO:0004519">
    <property type="term" value="F:endonuclease activity"/>
    <property type="evidence" value="ECO:0007669"/>
    <property type="project" value="TreeGrafter"/>
</dbReference>
<proteinExistence type="predicted"/>
<dbReference type="InterPro" id="IPR044925">
    <property type="entry name" value="His-Me_finger_sf"/>
</dbReference>
<dbReference type="RefSeq" id="WP_166524410.1">
    <property type="nucleotide sequence ID" value="NZ_JAAABI010000005.1"/>
</dbReference>
<protein>
    <recommendedName>
        <fullName evidence="7">DNA/RNA non-specific endonuclease</fullName>
    </recommendedName>
</protein>
<dbReference type="GO" id="GO:0016787">
    <property type="term" value="F:hydrolase activity"/>
    <property type="evidence" value="ECO:0007669"/>
    <property type="project" value="InterPro"/>
</dbReference>